<evidence type="ECO:0000256" key="6">
    <source>
        <dbReference type="RuleBase" id="RU363132"/>
    </source>
</evidence>
<feature type="domain" description="Reticulon" evidence="8">
    <location>
        <begin position="460"/>
        <end position="606"/>
    </location>
</feature>
<dbReference type="PROSITE" id="PS50845">
    <property type="entry name" value="RETICULON"/>
    <property type="match status" value="1"/>
</dbReference>
<feature type="transmembrane region" description="Helical" evidence="6">
    <location>
        <begin position="621"/>
        <end position="642"/>
    </location>
</feature>
<feature type="transmembrane region" description="Helical" evidence="6">
    <location>
        <begin position="571"/>
        <end position="591"/>
    </location>
</feature>
<feature type="compositionally biased region" description="Acidic residues" evidence="7">
    <location>
        <begin position="247"/>
        <end position="271"/>
    </location>
</feature>
<evidence type="ECO:0000256" key="5">
    <source>
        <dbReference type="ARBA" id="ARBA00023136"/>
    </source>
</evidence>
<dbReference type="InterPro" id="IPR044647">
    <property type="entry name" value="RTNLB17/18/21"/>
</dbReference>
<evidence type="ECO:0000256" key="3">
    <source>
        <dbReference type="ARBA" id="ARBA00022824"/>
    </source>
</evidence>
<gene>
    <name evidence="9" type="ORF">RJ641_027665</name>
</gene>
<keyword evidence="4 6" id="KW-1133">Transmembrane helix</keyword>
<dbReference type="PANTHER" id="PTHR46626:SF1">
    <property type="entry name" value="RETICULON-LIKE PROTEIN B21"/>
    <property type="match status" value="1"/>
</dbReference>
<dbReference type="Proteomes" id="UP001370490">
    <property type="component" value="Unassembled WGS sequence"/>
</dbReference>
<feature type="transmembrane region" description="Helical" evidence="6">
    <location>
        <begin position="494"/>
        <end position="514"/>
    </location>
</feature>
<keyword evidence="10" id="KW-1185">Reference proteome</keyword>
<sequence>MEVGKRSTSRSGVVAAGSVWESRMKIDEFKGGIKVFNGEETSNNSEQVDAAVDAGKELKVYRRLNKNSQVGNGKRKTWKSESSENPIKLIKGKSENLRSSIQIRKTRSKSVDGIEKNLVQIRKTKSESVDFRGKKIRVDANKDLSVSVDGIERDPIQIRKGKAQLDKEIGDSIDGVEKLSSSSSPVIELKKAKSEPKKVLDESAKKIDAETEESENPIRKTRSNDVSKEFGICQENVGQGKSAPELVADEEVDEEDDDDFDEEDEDFEEEHEEAKKENCEEIDVEVEVEKEINMEEQETMQVLNEEKKIEQFEVDEKTITISTKSHQFNEKPIPISPKLDQIQEKPQQPIPISSKLTQIYQNHLSNASKLHQVNEKPIPIPNSSKLNQALAKPIAILNSPKKLNQIQDKPIPPSPLLRKKQPSPTPVTPREPSVVFPCQTKTTPSEFPRRSETANKFQSLVDLVMWRDVSKSALVFGMGTFFMISSSYTKDLNVSFISVTSYIGLFYLAAIFLYKSILRRGVVDMDDSDLDCMVGEEEAIWLLKLVFPYVNEFVMKLKGLFSGDPATTMKLAVLLFVMARYGSSITIWKMVKLGKFWIHRFRDAWESCSHKKAVAFTIFTFVWNLSSVVARVWAVFMLFVAVRYYQQSMMKDEDWVEEEEEESEDLSSQRQERRQRQGQGPTIVEIVKEKKGS</sequence>
<feature type="region of interest" description="Disordered" evidence="7">
    <location>
        <begin position="172"/>
        <end position="279"/>
    </location>
</feature>
<feature type="region of interest" description="Disordered" evidence="7">
    <location>
        <begin position="402"/>
        <end position="449"/>
    </location>
</feature>
<organism evidence="9 10">
    <name type="scientific">Dillenia turbinata</name>
    <dbReference type="NCBI Taxonomy" id="194707"/>
    <lineage>
        <taxon>Eukaryota</taxon>
        <taxon>Viridiplantae</taxon>
        <taxon>Streptophyta</taxon>
        <taxon>Embryophyta</taxon>
        <taxon>Tracheophyta</taxon>
        <taxon>Spermatophyta</taxon>
        <taxon>Magnoliopsida</taxon>
        <taxon>eudicotyledons</taxon>
        <taxon>Gunneridae</taxon>
        <taxon>Pentapetalae</taxon>
        <taxon>Dilleniales</taxon>
        <taxon>Dilleniaceae</taxon>
        <taxon>Dillenia</taxon>
    </lineage>
</organism>
<feature type="compositionally biased region" description="Basic and acidic residues" evidence="7">
    <location>
        <begin position="216"/>
        <end position="228"/>
    </location>
</feature>
<accession>A0AAN8ZPU6</accession>
<proteinExistence type="predicted"/>
<feature type="compositionally biased region" description="Acidic residues" evidence="7">
    <location>
        <begin position="654"/>
        <end position="665"/>
    </location>
</feature>
<keyword evidence="2 6" id="KW-0812">Transmembrane</keyword>
<evidence type="ECO:0000313" key="9">
    <source>
        <dbReference type="EMBL" id="KAK6942288.1"/>
    </source>
</evidence>
<evidence type="ECO:0000256" key="1">
    <source>
        <dbReference type="ARBA" id="ARBA00004477"/>
    </source>
</evidence>
<feature type="compositionally biased region" description="Basic and acidic residues" evidence="7">
    <location>
        <begin position="188"/>
        <end position="209"/>
    </location>
</feature>
<name>A0AAN8ZPU6_9MAGN</name>
<reference evidence="9 10" key="1">
    <citation type="submission" date="2023-12" db="EMBL/GenBank/DDBJ databases">
        <title>A high-quality genome assembly for Dillenia turbinata (Dilleniales).</title>
        <authorList>
            <person name="Chanderbali A."/>
        </authorList>
    </citation>
    <scope>NUCLEOTIDE SEQUENCE [LARGE SCALE GENOMIC DNA]</scope>
    <source>
        <strain evidence="9">LSX21</strain>
        <tissue evidence="9">Leaf</tissue>
    </source>
</reference>
<dbReference type="PANTHER" id="PTHR46626">
    <property type="entry name" value="RETICULON-LIKE PROTEIN B17"/>
    <property type="match status" value="1"/>
</dbReference>
<dbReference type="EMBL" id="JBAMMX010000004">
    <property type="protein sequence ID" value="KAK6942288.1"/>
    <property type="molecule type" value="Genomic_DNA"/>
</dbReference>
<evidence type="ECO:0000256" key="4">
    <source>
        <dbReference type="ARBA" id="ARBA00022989"/>
    </source>
</evidence>
<evidence type="ECO:0000313" key="10">
    <source>
        <dbReference type="Proteomes" id="UP001370490"/>
    </source>
</evidence>
<dbReference type="GO" id="GO:0005789">
    <property type="term" value="C:endoplasmic reticulum membrane"/>
    <property type="evidence" value="ECO:0007669"/>
    <property type="project" value="UniProtKB-SubCell"/>
</dbReference>
<evidence type="ECO:0000259" key="8">
    <source>
        <dbReference type="PROSITE" id="PS50845"/>
    </source>
</evidence>
<comment type="subcellular location">
    <subcellularLocation>
        <location evidence="1 6">Endoplasmic reticulum membrane</location>
        <topology evidence="1 6">Multi-pass membrane protein</topology>
    </subcellularLocation>
</comment>
<evidence type="ECO:0000256" key="7">
    <source>
        <dbReference type="SAM" id="MobiDB-lite"/>
    </source>
</evidence>
<keyword evidence="5 6" id="KW-0472">Membrane</keyword>
<dbReference type="InterPro" id="IPR003388">
    <property type="entry name" value="Reticulon"/>
</dbReference>
<dbReference type="Pfam" id="PF02453">
    <property type="entry name" value="Reticulon"/>
    <property type="match status" value="1"/>
</dbReference>
<protein>
    <recommendedName>
        <fullName evidence="6">Reticulon-like protein</fullName>
    </recommendedName>
</protein>
<evidence type="ECO:0000256" key="2">
    <source>
        <dbReference type="ARBA" id="ARBA00022692"/>
    </source>
</evidence>
<dbReference type="AlphaFoldDB" id="A0AAN8ZPU6"/>
<comment type="caution">
    <text evidence="9">The sequence shown here is derived from an EMBL/GenBank/DDBJ whole genome shotgun (WGS) entry which is preliminary data.</text>
</comment>
<feature type="region of interest" description="Disordered" evidence="7">
    <location>
        <begin position="652"/>
        <end position="682"/>
    </location>
</feature>
<keyword evidence="3 6" id="KW-0256">Endoplasmic reticulum</keyword>